<keyword evidence="2" id="KW-1185">Reference proteome</keyword>
<evidence type="ECO:0000313" key="2">
    <source>
        <dbReference type="Proteomes" id="UP000019141"/>
    </source>
</evidence>
<dbReference type="AlphaFoldDB" id="W4L7Q3"/>
<dbReference type="EMBL" id="AZHW01001144">
    <property type="protein sequence ID" value="ETW93934.1"/>
    <property type="molecule type" value="Genomic_DNA"/>
</dbReference>
<protein>
    <recommendedName>
        <fullName evidence="3">SsuA/THI5-like domain-containing protein</fullName>
    </recommendedName>
</protein>
<dbReference type="SUPFAM" id="SSF53850">
    <property type="entry name" value="Periplasmic binding protein-like II"/>
    <property type="match status" value="1"/>
</dbReference>
<reference evidence="1 2" key="1">
    <citation type="journal article" date="2014" name="Nature">
        <title>An environmental bacterial taxon with a large and distinct metabolic repertoire.</title>
        <authorList>
            <person name="Wilson M.C."/>
            <person name="Mori T."/>
            <person name="Ruckert C."/>
            <person name="Uria A.R."/>
            <person name="Helf M.J."/>
            <person name="Takada K."/>
            <person name="Gernert C."/>
            <person name="Steffens U.A."/>
            <person name="Heycke N."/>
            <person name="Schmitt S."/>
            <person name="Rinke C."/>
            <person name="Helfrich E.J."/>
            <person name="Brachmann A.O."/>
            <person name="Gurgui C."/>
            <person name="Wakimoto T."/>
            <person name="Kracht M."/>
            <person name="Crusemann M."/>
            <person name="Hentschel U."/>
            <person name="Abe I."/>
            <person name="Matsunaga S."/>
            <person name="Kalinowski J."/>
            <person name="Takeyama H."/>
            <person name="Piel J."/>
        </authorList>
    </citation>
    <scope>NUCLEOTIDE SEQUENCE [LARGE SCALE GENOMIC DNA]</scope>
    <source>
        <strain evidence="2">TSY1</strain>
    </source>
</reference>
<gene>
    <name evidence="1" type="ORF">ETSY1_37075</name>
</gene>
<accession>W4L7Q3</accession>
<dbReference type="Gene3D" id="3.40.190.10">
    <property type="entry name" value="Periplasmic binding protein-like II"/>
    <property type="match status" value="1"/>
</dbReference>
<name>W4L7Q3_ENTF1</name>
<dbReference type="HOGENOM" id="CLU_072759_0_0_7"/>
<evidence type="ECO:0008006" key="3">
    <source>
        <dbReference type="Google" id="ProtNLM"/>
    </source>
</evidence>
<organism evidence="1 2">
    <name type="scientific">Entotheonella factor</name>
    <dbReference type="NCBI Taxonomy" id="1429438"/>
    <lineage>
        <taxon>Bacteria</taxon>
        <taxon>Pseudomonadati</taxon>
        <taxon>Nitrospinota/Tectimicrobiota group</taxon>
        <taxon>Candidatus Tectimicrobiota</taxon>
        <taxon>Candidatus Entotheonellia</taxon>
        <taxon>Candidatus Entotheonellales</taxon>
        <taxon>Candidatus Entotheonellaceae</taxon>
        <taxon>Candidatus Entotheonella</taxon>
    </lineage>
</organism>
<comment type="caution">
    <text evidence="1">The sequence shown here is derived from an EMBL/GenBank/DDBJ whole genome shotgun (WGS) entry which is preliminary data.</text>
</comment>
<proteinExistence type="predicted"/>
<dbReference type="Proteomes" id="UP000019141">
    <property type="component" value="Unassembled WGS sequence"/>
</dbReference>
<evidence type="ECO:0000313" key="1">
    <source>
        <dbReference type="EMBL" id="ETW93934.1"/>
    </source>
</evidence>
<sequence>MALQLTMAFSDNPRVQPLKDGTVKPQGIDLNCITVDPGNLFQRNLTHDDFDVSEMSISETLLARERGDGSKWNWAALPVFLSRGLFWANLCVNTNSGINGLADLKGKRIGVPDYDMTAALWFRITLKDMYGIEASDNIWYNGRTKELSHGGALGLDKAGPVGVTHHWLTVDQTLDVMLDRGELDVTFPFRPGSPITAGNPTVIDRYGGTLIEGNPRLRILLEDGGRQVIFDYFRQTGFFHPNHHVIVQKRILEDHPWVARELYQAFQRSKEVAYERARQAQSVYLYFPGTDFQQQAAILGEDPYPLGLRAMGKNIERAIQGSLEQGLLTKPLRLEDVYFHTTLDTQI</sequence>